<dbReference type="AlphaFoldDB" id="A0A371B0J5"/>
<evidence type="ECO:0000313" key="7">
    <source>
        <dbReference type="Proteomes" id="UP000263993"/>
    </source>
</evidence>
<dbReference type="InterPro" id="IPR050327">
    <property type="entry name" value="Proton-linked_MCT"/>
</dbReference>
<dbReference type="Proteomes" id="UP000263993">
    <property type="component" value="Unassembled WGS sequence"/>
</dbReference>
<dbReference type="PANTHER" id="PTHR11360:SF308">
    <property type="entry name" value="BLL3089 PROTEIN"/>
    <property type="match status" value="1"/>
</dbReference>
<feature type="domain" description="Major facilitator superfamily (MFS) profile" evidence="5">
    <location>
        <begin position="30"/>
        <end position="414"/>
    </location>
</feature>
<evidence type="ECO:0000256" key="4">
    <source>
        <dbReference type="SAM" id="Phobius"/>
    </source>
</evidence>
<accession>A0A371B0J5</accession>
<dbReference type="Pfam" id="PF07690">
    <property type="entry name" value="MFS_1"/>
    <property type="match status" value="1"/>
</dbReference>
<dbReference type="GO" id="GO:0022857">
    <property type="term" value="F:transmembrane transporter activity"/>
    <property type="evidence" value="ECO:0007669"/>
    <property type="project" value="InterPro"/>
</dbReference>
<evidence type="ECO:0000313" key="6">
    <source>
        <dbReference type="EMBL" id="RDV01095.1"/>
    </source>
</evidence>
<proteinExistence type="predicted"/>
<feature type="transmembrane region" description="Helical" evidence="4">
    <location>
        <begin position="269"/>
        <end position="290"/>
    </location>
</feature>
<dbReference type="InterPro" id="IPR020846">
    <property type="entry name" value="MFS_dom"/>
</dbReference>
<dbReference type="Gene3D" id="1.20.1250.20">
    <property type="entry name" value="MFS general substrate transporter like domains"/>
    <property type="match status" value="1"/>
</dbReference>
<comment type="caution">
    <text evidence="6">The sequence shown here is derived from an EMBL/GenBank/DDBJ whole genome shotgun (WGS) entry which is preliminary data.</text>
</comment>
<gene>
    <name evidence="6" type="ORF">DXH78_17805</name>
</gene>
<reference evidence="7" key="1">
    <citation type="submission" date="2018-08" db="EMBL/GenBank/DDBJ databases">
        <authorList>
            <person name="Kim S.-J."/>
            <person name="Jung G.-Y."/>
        </authorList>
    </citation>
    <scope>NUCLEOTIDE SEQUENCE [LARGE SCALE GENOMIC DNA]</scope>
    <source>
        <strain evidence="7">GY_H</strain>
    </source>
</reference>
<feature type="transmembrane region" description="Helical" evidence="4">
    <location>
        <begin position="63"/>
        <end position="82"/>
    </location>
</feature>
<feature type="transmembrane region" description="Helical" evidence="4">
    <location>
        <begin position="302"/>
        <end position="324"/>
    </location>
</feature>
<evidence type="ECO:0000259" key="5">
    <source>
        <dbReference type="PROSITE" id="PS50850"/>
    </source>
</evidence>
<feature type="transmembrane region" description="Helical" evidence="4">
    <location>
        <begin position="30"/>
        <end position="51"/>
    </location>
</feature>
<feature type="transmembrane region" description="Helical" evidence="4">
    <location>
        <begin position="330"/>
        <end position="352"/>
    </location>
</feature>
<evidence type="ECO:0000256" key="3">
    <source>
        <dbReference type="ARBA" id="ARBA00023136"/>
    </source>
</evidence>
<keyword evidence="1 4" id="KW-0812">Transmembrane</keyword>
<feature type="transmembrane region" description="Helical" evidence="4">
    <location>
        <begin position="390"/>
        <end position="410"/>
    </location>
</feature>
<dbReference type="PANTHER" id="PTHR11360">
    <property type="entry name" value="MONOCARBOXYLATE TRANSPORTER"/>
    <property type="match status" value="1"/>
</dbReference>
<keyword evidence="2 4" id="KW-1133">Transmembrane helix</keyword>
<feature type="transmembrane region" description="Helical" evidence="4">
    <location>
        <begin position="94"/>
        <end position="115"/>
    </location>
</feature>
<feature type="transmembrane region" description="Helical" evidence="4">
    <location>
        <begin position="364"/>
        <end position="384"/>
    </location>
</feature>
<sequence length="421" mass="44353">MLRLKALGARHSGIGAVTRATDGLGPDRRLVVAAFGVAQILGFGTSFYFPAVFATPIVADTGWSLGLVVSGTSIGLLVAGLISPQVGHLIDHHGARPVICASSLLNAAGLIAVGLAPNVAVYLIAWVVIGLAMGTGLYDAVFAALGQRYGREARGPITNLTLFGGFSSTICWPLSAFLIEHTGWRMACFIYAGLHILVALPLQYAVTGNRRIVPSATTTNDEVAPQPPTVSSKHERRIFLLVATILSLAAGIGSIVIVHFMIFLQSRGVAEAAAVTLGTLFGPAQVGARIIERLFGTRYHPIWTMVACCVLMAVSLALLFGHFAWLVVTILLYGAGYGISWVGRGTLPLALFGPVRFPRLMGKIAFPSLIVQALAPSAGALMIEHAGVDATIGLLTAFALINVVLIALLWTMCRAQLRTEP</sequence>
<dbReference type="InterPro" id="IPR011701">
    <property type="entry name" value="MFS"/>
</dbReference>
<dbReference type="InterPro" id="IPR036259">
    <property type="entry name" value="MFS_trans_sf"/>
</dbReference>
<organism evidence="6 7">
    <name type="scientific">Undibacter mobilis</name>
    <dbReference type="NCBI Taxonomy" id="2292256"/>
    <lineage>
        <taxon>Bacteria</taxon>
        <taxon>Pseudomonadati</taxon>
        <taxon>Pseudomonadota</taxon>
        <taxon>Alphaproteobacteria</taxon>
        <taxon>Hyphomicrobiales</taxon>
        <taxon>Nitrobacteraceae</taxon>
        <taxon>Undibacter</taxon>
    </lineage>
</organism>
<dbReference type="SUPFAM" id="SSF103473">
    <property type="entry name" value="MFS general substrate transporter"/>
    <property type="match status" value="1"/>
</dbReference>
<keyword evidence="3 4" id="KW-0472">Membrane</keyword>
<keyword evidence="7" id="KW-1185">Reference proteome</keyword>
<feature type="transmembrane region" description="Helical" evidence="4">
    <location>
        <begin position="121"/>
        <end position="145"/>
    </location>
</feature>
<dbReference type="PROSITE" id="PS50850">
    <property type="entry name" value="MFS"/>
    <property type="match status" value="1"/>
</dbReference>
<dbReference type="OrthoDB" id="7200137at2"/>
<feature type="transmembrane region" description="Helical" evidence="4">
    <location>
        <begin position="184"/>
        <end position="202"/>
    </location>
</feature>
<dbReference type="EMBL" id="QRGO01000003">
    <property type="protein sequence ID" value="RDV01095.1"/>
    <property type="molecule type" value="Genomic_DNA"/>
</dbReference>
<evidence type="ECO:0000256" key="1">
    <source>
        <dbReference type="ARBA" id="ARBA00022692"/>
    </source>
</evidence>
<evidence type="ECO:0000256" key="2">
    <source>
        <dbReference type="ARBA" id="ARBA00022989"/>
    </source>
</evidence>
<feature type="transmembrane region" description="Helical" evidence="4">
    <location>
        <begin position="157"/>
        <end position="178"/>
    </location>
</feature>
<name>A0A371B0J5_9BRAD</name>
<feature type="transmembrane region" description="Helical" evidence="4">
    <location>
        <begin position="238"/>
        <end position="263"/>
    </location>
</feature>
<protein>
    <submittedName>
        <fullName evidence="6">MFS transporter</fullName>
    </submittedName>
</protein>